<keyword evidence="6" id="KW-1133">Transmembrane helix</keyword>
<accession>A0AAE1VQA2</accession>
<evidence type="ECO:0000256" key="7">
    <source>
        <dbReference type="ARBA" id="ARBA00022991"/>
    </source>
</evidence>
<keyword evidence="4" id="KW-0934">Plastid</keyword>
<dbReference type="Proteomes" id="UP001291623">
    <property type="component" value="Unassembled WGS sequence"/>
</dbReference>
<keyword evidence="2" id="KW-0148">Chlorophyll</keyword>
<gene>
    <name evidence="10" type="ORF">RND71_012891</name>
</gene>
<dbReference type="AlphaFoldDB" id="A0AAE1VQA2"/>
<protein>
    <submittedName>
        <fullName evidence="10">Uncharacterized protein</fullName>
    </submittedName>
</protein>
<dbReference type="GO" id="GO:0016168">
    <property type="term" value="F:chlorophyll binding"/>
    <property type="evidence" value="ECO:0007669"/>
    <property type="project" value="UniProtKB-KW"/>
</dbReference>
<name>A0AAE1VQA2_9SOLA</name>
<dbReference type="GO" id="GO:0009767">
    <property type="term" value="P:photosynthetic electron transport chain"/>
    <property type="evidence" value="ECO:0007669"/>
    <property type="project" value="InterPro"/>
</dbReference>
<dbReference type="Pfam" id="PF00421">
    <property type="entry name" value="PSII"/>
    <property type="match status" value="1"/>
</dbReference>
<evidence type="ECO:0000313" key="10">
    <source>
        <dbReference type="EMBL" id="KAK4369099.1"/>
    </source>
</evidence>
<evidence type="ECO:0000256" key="3">
    <source>
        <dbReference type="ARBA" id="ARBA00022531"/>
    </source>
</evidence>
<dbReference type="Gene3D" id="3.10.680.10">
    <property type="entry name" value="Photosystem II CP47 reaction center protein"/>
    <property type="match status" value="1"/>
</dbReference>
<organism evidence="10 11">
    <name type="scientific">Anisodus tanguticus</name>
    <dbReference type="NCBI Taxonomy" id="243964"/>
    <lineage>
        <taxon>Eukaryota</taxon>
        <taxon>Viridiplantae</taxon>
        <taxon>Streptophyta</taxon>
        <taxon>Embryophyta</taxon>
        <taxon>Tracheophyta</taxon>
        <taxon>Spermatophyta</taxon>
        <taxon>Magnoliopsida</taxon>
        <taxon>eudicotyledons</taxon>
        <taxon>Gunneridae</taxon>
        <taxon>Pentapetalae</taxon>
        <taxon>asterids</taxon>
        <taxon>lamiids</taxon>
        <taxon>Solanales</taxon>
        <taxon>Solanaceae</taxon>
        <taxon>Solanoideae</taxon>
        <taxon>Hyoscyameae</taxon>
        <taxon>Anisodus</taxon>
    </lineage>
</organism>
<evidence type="ECO:0000256" key="4">
    <source>
        <dbReference type="ARBA" id="ARBA00022640"/>
    </source>
</evidence>
<dbReference type="EMBL" id="JAVYJV010000006">
    <property type="protein sequence ID" value="KAK4369099.1"/>
    <property type="molecule type" value="Genomic_DNA"/>
</dbReference>
<evidence type="ECO:0000256" key="9">
    <source>
        <dbReference type="ARBA" id="ARBA00023276"/>
    </source>
</evidence>
<keyword evidence="8" id="KW-0472">Membrane</keyword>
<dbReference type="InterPro" id="IPR000932">
    <property type="entry name" value="PS_antenna-like"/>
</dbReference>
<sequence length="160" mass="18489">MIPKIVKNWTHTRKHIAYGDGIVRADVPFRRAESKYSVEQVGVIVEFYGDELNNVSYSDPATVKKYVRRAQLGENVELDRATLKSDGVFRCIPRGKGDGAREVKWSKIRDLMKSRVHKLASNTKRIRKWEYLIANAMKKLPAHLDNFDTNSAMYRDLYLS</sequence>
<evidence type="ECO:0000256" key="6">
    <source>
        <dbReference type="ARBA" id="ARBA00022989"/>
    </source>
</evidence>
<evidence type="ECO:0000313" key="11">
    <source>
        <dbReference type="Proteomes" id="UP001291623"/>
    </source>
</evidence>
<evidence type="ECO:0000256" key="2">
    <source>
        <dbReference type="ARBA" id="ARBA00022494"/>
    </source>
</evidence>
<keyword evidence="7" id="KW-0157">Chromophore</keyword>
<keyword evidence="11" id="KW-1185">Reference proteome</keyword>
<keyword evidence="5" id="KW-0812">Transmembrane</keyword>
<evidence type="ECO:0000256" key="8">
    <source>
        <dbReference type="ARBA" id="ARBA00023136"/>
    </source>
</evidence>
<evidence type="ECO:0000256" key="1">
    <source>
        <dbReference type="ARBA" id="ARBA00004141"/>
    </source>
</evidence>
<keyword evidence="9" id="KW-0604">Photosystem II</keyword>
<reference evidence="10" key="1">
    <citation type="submission" date="2023-12" db="EMBL/GenBank/DDBJ databases">
        <title>Genome assembly of Anisodus tanguticus.</title>
        <authorList>
            <person name="Wang Y.-J."/>
        </authorList>
    </citation>
    <scope>NUCLEOTIDE SEQUENCE</scope>
    <source>
        <strain evidence="10">KB-2021</strain>
        <tissue evidence="10">Leaf</tissue>
    </source>
</reference>
<evidence type="ECO:0000256" key="5">
    <source>
        <dbReference type="ARBA" id="ARBA00022692"/>
    </source>
</evidence>
<comment type="subcellular location">
    <subcellularLocation>
        <location evidence="1">Membrane</location>
        <topology evidence="1">Multi-pass membrane protein</topology>
    </subcellularLocation>
</comment>
<keyword evidence="3" id="KW-0602">Photosynthesis</keyword>
<dbReference type="SUPFAM" id="SSF161077">
    <property type="entry name" value="Photosystem II antenna protein-like"/>
    <property type="match status" value="1"/>
</dbReference>
<comment type="caution">
    <text evidence="10">The sequence shown here is derived from an EMBL/GenBank/DDBJ whole genome shotgun (WGS) entry which is preliminary data.</text>
</comment>
<dbReference type="GO" id="GO:0009523">
    <property type="term" value="C:photosystem II"/>
    <property type="evidence" value="ECO:0007669"/>
    <property type="project" value="UniProtKB-KW"/>
</dbReference>
<proteinExistence type="predicted"/>
<dbReference type="InterPro" id="IPR036001">
    <property type="entry name" value="PS_II_antenna-like_sf"/>
</dbReference>